<name>A0ABP1FSK4_9CHLO</name>
<reference evidence="5 6" key="1">
    <citation type="submission" date="2024-06" db="EMBL/GenBank/DDBJ databases">
        <authorList>
            <person name="Kraege A."/>
            <person name="Thomma B."/>
        </authorList>
    </citation>
    <scope>NUCLEOTIDE SEQUENCE [LARGE SCALE GENOMIC DNA]</scope>
</reference>
<protein>
    <submittedName>
        <fullName evidence="5">G3185 protein</fullName>
    </submittedName>
</protein>
<dbReference type="Proteomes" id="UP001497392">
    <property type="component" value="Unassembled WGS sequence"/>
</dbReference>
<comment type="caution">
    <text evidence="5">The sequence shown here is derived from an EMBL/GenBank/DDBJ whole genome shotgun (WGS) entry which is preliminary data.</text>
</comment>
<dbReference type="SUPFAM" id="SSF56784">
    <property type="entry name" value="HAD-like"/>
    <property type="match status" value="1"/>
</dbReference>
<dbReference type="NCBIfam" id="TIGR01488">
    <property type="entry name" value="HAD-SF-IB"/>
    <property type="match status" value="1"/>
</dbReference>
<dbReference type="InterPro" id="IPR023214">
    <property type="entry name" value="HAD_sf"/>
</dbReference>
<dbReference type="PANTHER" id="PTHR20889:SF12">
    <property type="entry name" value="LP01149P"/>
    <property type="match status" value="1"/>
</dbReference>
<evidence type="ECO:0000256" key="4">
    <source>
        <dbReference type="ARBA" id="ARBA00022842"/>
    </source>
</evidence>
<keyword evidence="4" id="KW-0460">Magnesium</keyword>
<dbReference type="NCBIfam" id="TIGR01489">
    <property type="entry name" value="DKMTPPase-SF"/>
    <property type="match status" value="1"/>
</dbReference>
<evidence type="ECO:0000256" key="2">
    <source>
        <dbReference type="ARBA" id="ARBA00022723"/>
    </source>
</evidence>
<proteinExistence type="predicted"/>
<evidence type="ECO:0000313" key="5">
    <source>
        <dbReference type="EMBL" id="CAL5221062.1"/>
    </source>
</evidence>
<evidence type="ECO:0000256" key="1">
    <source>
        <dbReference type="ARBA" id="ARBA00001946"/>
    </source>
</evidence>
<gene>
    <name evidence="5" type="primary">g3185</name>
    <name evidence="5" type="ORF">VP750_LOCUS2721</name>
</gene>
<evidence type="ECO:0000313" key="6">
    <source>
        <dbReference type="Proteomes" id="UP001497392"/>
    </source>
</evidence>
<keyword evidence="6" id="KW-1185">Reference proteome</keyword>
<comment type="cofactor">
    <cofactor evidence="1">
        <name>Mg(2+)</name>
        <dbReference type="ChEBI" id="CHEBI:18420"/>
    </cofactor>
</comment>
<sequence length="323" mass="35150">MPREKLVVLDFDWSLVEENSDTWVLHQLGASHIFEGLLSQGLPWTQLMDCALHAAHTELKATQEDVLKAICSTPFHADMIQVVRTLAAVPGCTLIILSDANTVFINEVLKHHKLDQYIHKVYSNIASWQDGALRVNPFHSSSSPHGCPNCPSNLCKGQVLDNLLAGPRYDRIVYLGDGSGDFCPCTRLRAGDYAVVRECYPTGKQCPLFRKAQMAGAHMVGCFDSASPSLASLPATARFGMEVKSGAACQVEDLSSQPGGFDAKCGLSTPGKERRLKAIPEWQLQPCKSTRGQRDSIAAIVCAWQTPSEAAALLEATVMQPMP</sequence>
<accession>A0ABP1FSK4</accession>
<dbReference type="Pfam" id="PF06888">
    <property type="entry name" value="Put_Phosphatase"/>
    <property type="match status" value="1"/>
</dbReference>
<keyword evidence="2" id="KW-0479">Metal-binding</keyword>
<dbReference type="PANTHER" id="PTHR20889">
    <property type="entry name" value="PHOSPHATASE, ORPHAN 1, 2"/>
    <property type="match status" value="1"/>
</dbReference>
<dbReference type="InterPro" id="IPR006384">
    <property type="entry name" value="HAD_hydro_PyrdxlP_Pase-like"/>
</dbReference>
<dbReference type="Gene3D" id="3.40.50.1000">
    <property type="entry name" value="HAD superfamily/HAD-like"/>
    <property type="match status" value="1"/>
</dbReference>
<dbReference type="InterPro" id="IPR036412">
    <property type="entry name" value="HAD-like_sf"/>
</dbReference>
<keyword evidence="3" id="KW-0378">Hydrolase</keyword>
<dbReference type="InterPro" id="IPR016965">
    <property type="entry name" value="Pase_PHOSPHO-typ"/>
</dbReference>
<dbReference type="EMBL" id="CAXHTA020000004">
    <property type="protein sequence ID" value="CAL5221062.1"/>
    <property type="molecule type" value="Genomic_DNA"/>
</dbReference>
<organism evidence="5 6">
    <name type="scientific">Coccomyxa viridis</name>
    <dbReference type="NCBI Taxonomy" id="1274662"/>
    <lineage>
        <taxon>Eukaryota</taxon>
        <taxon>Viridiplantae</taxon>
        <taxon>Chlorophyta</taxon>
        <taxon>core chlorophytes</taxon>
        <taxon>Trebouxiophyceae</taxon>
        <taxon>Trebouxiophyceae incertae sedis</taxon>
        <taxon>Coccomyxaceae</taxon>
        <taxon>Coccomyxa</taxon>
    </lineage>
</organism>
<evidence type="ECO:0000256" key="3">
    <source>
        <dbReference type="ARBA" id="ARBA00022801"/>
    </source>
</evidence>